<evidence type="ECO:0000256" key="6">
    <source>
        <dbReference type="ARBA" id="ARBA00023288"/>
    </source>
</evidence>
<dbReference type="GO" id="GO:0003924">
    <property type="term" value="F:GTPase activity"/>
    <property type="evidence" value="ECO:0007669"/>
    <property type="project" value="InterPro"/>
</dbReference>
<keyword evidence="3" id="KW-0488">Methylation</keyword>
<keyword evidence="5" id="KW-0472">Membrane</keyword>
<dbReference type="SUPFAM" id="SSF52540">
    <property type="entry name" value="P-loop containing nucleoside triphosphate hydrolases"/>
    <property type="match status" value="1"/>
</dbReference>
<comment type="caution">
    <text evidence="8">The sequence shown here is derived from an EMBL/GenBank/DDBJ whole genome shotgun (WGS) entry which is preliminary data.</text>
</comment>
<dbReference type="SMART" id="SM00173">
    <property type="entry name" value="RAS"/>
    <property type="match status" value="1"/>
</dbReference>
<comment type="subcellular location">
    <subcellularLocation>
        <location evidence="1">Cell membrane</location>
        <topology evidence="1">Lipid-anchor</topology>
    </subcellularLocation>
</comment>
<dbReference type="InterPro" id="IPR027417">
    <property type="entry name" value="P-loop_NTPase"/>
</dbReference>
<dbReference type="NCBIfam" id="TIGR00231">
    <property type="entry name" value="small_GTP"/>
    <property type="match status" value="1"/>
</dbReference>
<dbReference type="InterPro" id="IPR052236">
    <property type="entry name" value="Small_GTPase_RasD"/>
</dbReference>
<evidence type="ECO:0000256" key="3">
    <source>
        <dbReference type="ARBA" id="ARBA00022481"/>
    </source>
</evidence>
<dbReference type="Gene3D" id="3.40.50.300">
    <property type="entry name" value="P-loop containing nucleotide triphosphate hydrolases"/>
    <property type="match status" value="1"/>
</dbReference>
<dbReference type="EMBL" id="MU826833">
    <property type="protein sequence ID" value="KAJ7372983.1"/>
    <property type="molecule type" value="Genomic_DNA"/>
</dbReference>
<reference evidence="8" key="1">
    <citation type="submission" date="2023-01" db="EMBL/GenBank/DDBJ databases">
        <title>Genome assembly of the deep-sea coral Lophelia pertusa.</title>
        <authorList>
            <person name="Herrera S."/>
            <person name="Cordes E."/>
        </authorList>
    </citation>
    <scope>NUCLEOTIDE SEQUENCE</scope>
    <source>
        <strain evidence="8">USNM1676648</strain>
        <tissue evidence="8">Polyp</tissue>
    </source>
</reference>
<dbReference type="SMART" id="SM00176">
    <property type="entry name" value="RAN"/>
    <property type="match status" value="1"/>
</dbReference>
<dbReference type="PROSITE" id="PS51419">
    <property type="entry name" value="RAB"/>
    <property type="match status" value="1"/>
</dbReference>
<dbReference type="PROSITE" id="PS51421">
    <property type="entry name" value="RAS"/>
    <property type="match status" value="1"/>
</dbReference>
<keyword evidence="2" id="KW-1003">Cell membrane</keyword>
<sequence length="250" mass="28589">MHVRYITPFIVADKLNLTDACANKKCVEKKRFLEKICRILQKRSAIFKSNKNMKCRQKNHRNSFEIALFGAASVGKTSLVRRSFVGEFEQEYTPTIEDYYSHEIHKSGGVTVLNATDCAGSFQFPAMRQLTIRRAAGVVLVFSLDSGFSFRELQRILDEVVKTKGEEGVPIVVVGNKKDLIDVREVEEKEVTELIRLYSSEKTQLRYVETSAKDNFNVEEVFNQLLRLLTPEAPPKKCKLKILKEKCSVM</sequence>
<dbReference type="SMART" id="SM00174">
    <property type="entry name" value="RHO"/>
    <property type="match status" value="1"/>
</dbReference>
<dbReference type="OrthoDB" id="265044at2759"/>
<organism evidence="8 9">
    <name type="scientific">Desmophyllum pertusum</name>
    <dbReference type="NCBI Taxonomy" id="174260"/>
    <lineage>
        <taxon>Eukaryota</taxon>
        <taxon>Metazoa</taxon>
        <taxon>Cnidaria</taxon>
        <taxon>Anthozoa</taxon>
        <taxon>Hexacorallia</taxon>
        <taxon>Scleractinia</taxon>
        <taxon>Caryophylliina</taxon>
        <taxon>Caryophylliidae</taxon>
        <taxon>Desmophyllum</taxon>
    </lineage>
</organism>
<dbReference type="PANTHER" id="PTHR46149">
    <property type="entry name" value="MIP08469P"/>
    <property type="match status" value="1"/>
</dbReference>
<keyword evidence="4" id="KW-0342">GTP-binding</keyword>
<accession>A0A9W9Z3D3</accession>
<dbReference type="PRINTS" id="PR00449">
    <property type="entry name" value="RASTRNSFRMNG"/>
</dbReference>
<evidence type="ECO:0000256" key="2">
    <source>
        <dbReference type="ARBA" id="ARBA00022475"/>
    </source>
</evidence>
<dbReference type="SMART" id="SM00175">
    <property type="entry name" value="RAB"/>
    <property type="match status" value="1"/>
</dbReference>
<gene>
    <name evidence="8" type="primary">DIRAS1_1</name>
    <name evidence="8" type="ORF">OS493_015452</name>
</gene>
<evidence type="ECO:0000313" key="9">
    <source>
        <dbReference type="Proteomes" id="UP001163046"/>
    </source>
</evidence>
<dbReference type="AlphaFoldDB" id="A0A9W9Z3D3"/>
<dbReference type="GO" id="GO:0005525">
    <property type="term" value="F:GTP binding"/>
    <property type="evidence" value="ECO:0007669"/>
    <property type="project" value="UniProtKB-KW"/>
</dbReference>
<name>A0A9W9Z3D3_9CNID</name>
<keyword evidence="9" id="KW-1185">Reference proteome</keyword>
<dbReference type="InterPro" id="IPR001806">
    <property type="entry name" value="Small_GTPase"/>
</dbReference>
<keyword evidence="6" id="KW-0449">Lipoprotein</keyword>
<dbReference type="Proteomes" id="UP001163046">
    <property type="component" value="Unassembled WGS sequence"/>
</dbReference>
<evidence type="ECO:0000256" key="4">
    <source>
        <dbReference type="ARBA" id="ARBA00023134"/>
    </source>
</evidence>
<keyword evidence="4" id="KW-0547">Nucleotide-binding</keyword>
<proteinExistence type="inferred from homology"/>
<dbReference type="GO" id="GO:0005886">
    <property type="term" value="C:plasma membrane"/>
    <property type="evidence" value="ECO:0007669"/>
    <property type="project" value="UniProtKB-SubCell"/>
</dbReference>
<comment type="similarity">
    <text evidence="7">Belongs to the small GTPase superfamily. RasD family.</text>
</comment>
<evidence type="ECO:0000313" key="8">
    <source>
        <dbReference type="EMBL" id="KAJ7372983.1"/>
    </source>
</evidence>
<evidence type="ECO:0000256" key="1">
    <source>
        <dbReference type="ARBA" id="ARBA00004193"/>
    </source>
</evidence>
<evidence type="ECO:0000256" key="7">
    <source>
        <dbReference type="ARBA" id="ARBA00038061"/>
    </source>
</evidence>
<dbReference type="Pfam" id="PF00071">
    <property type="entry name" value="Ras"/>
    <property type="match status" value="1"/>
</dbReference>
<dbReference type="InterPro" id="IPR005225">
    <property type="entry name" value="Small_GTP-bd"/>
</dbReference>
<protein>
    <submittedName>
        <fullName evidence="8">GTP-binding protein Di-Ras1</fullName>
    </submittedName>
</protein>
<evidence type="ECO:0000256" key="5">
    <source>
        <dbReference type="ARBA" id="ARBA00023136"/>
    </source>
</evidence>